<organism evidence="2">
    <name type="scientific">Schistosoma japonicum</name>
    <name type="common">Blood fluke</name>
    <dbReference type="NCBI Taxonomy" id="6182"/>
    <lineage>
        <taxon>Eukaryota</taxon>
        <taxon>Metazoa</taxon>
        <taxon>Spiralia</taxon>
        <taxon>Lophotrochozoa</taxon>
        <taxon>Platyhelminthes</taxon>
        <taxon>Trematoda</taxon>
        <taxon>Digenea</taxon>
        <taxon>Strigeidida</taxon>
        <taxon>Schistosomatoidea</taxon>
        <taxon>Schistosomatidae</taxon>
        <taxon>Schistosoma</taxon>
    </lineage>
</organism>
<dbReference type="AlphaFoldDB" id="Q5DBR2"/>
<evidence type="ECO:0000256" key="1">
    <source>
        <dbReference type="SAM" id="MobiDB-lite"/>
    </source>
</evidence>
<proteinExistence type="evidence at transcript level"/>
<reference evidence="2" key="2">
    <citation type="journal article" date="2006" name="PLoS Pathog.">
        <title>New perspectives on host-parasite interplay by comparative transcriptomic and proteomic analyses of Schistosoma japonicum.</title>
        <authorList>
            <person name="Liu F."/>
            <person name="Lu J."/>
            <person name="Hu W."/>
            <person name="Wang S.Y."/>
            <person name="Cui S.J."/>
            <person name="Chi M."/>
            <person name="Yan Q."/>
            <person name="Wang X.R."/>
            <person name="Song H.D."/>
            <person name="Xu X.N."/>
            <person name="Wang J.J."/>
            <person name="Zhang X.L."/>
            <person name="Zhang X."/>
            <person name="Wang Z.Q."/>
            <person name="Xue C.L."/>
            <person name="Brindley P.J."/>
            <person name="McManus D.P."/>
            <person name="Yang P.Y."/>
            <person name="Feng Z."/>
            <person name="Chen Z."/>
            <person name="Han Z.G."/>
        </authorList>
    </citation>
    <scope>NUCLEOTIDE SEQUENCE</scope>
</reference>
<protein>
    <submittedName>
        <fullName evidence="2">SJCHGC07715 protein</fullName>
    </submittedName>
</protein>
<evidence type="ECO:0000313" key="2">
    <source>
        <dbReference type="EMBL" id="AAW26744.1"/>
    </source>
</evidence>
<reference evidence="2" key="1">
    <citation type="submission" date="2004-11" db="EMBL/GenBank/DDBJ databases">
        <title>The full-length cDNA sequences of Schistosoma japonicum genes.</title>
        <authorList>
            <person name="Han Z."/>
        </authorList>
    </citation>
    <scope>NUCLEOTIDE SEQUENCE</scope>
</reference>
<dbReference type="EMBL" id="AY815012">
    <property type="protein sequence ID" value="AAW26744.1"/>
    <property type="molecule type" value="mRNA"/>
</dbReference>
<accession>Q5DBR2</accession>
<sequence>MTNTGRSCRSVLQMQLAVGSMGSHEDVFVCRPVYSMSVYSIHKTDRGRRTGSGRSRLHVESAHSDITDQEVGGLGSMWNRPTLTSQTRKWAVSAPCGIGPL</sequence>
<feature type="region of interest" description="Disordered" evidence="1">
    <location>
        <begin position="44"/>
        <end position="64"/>
    </location>
</feature>
<name>Q5DBR2_SCHJA</name>